<gene>
    <name evidence="2" type="ORF">FGO68_gene549</name>
</gene>
<feature type="domain" description="Serine aminopeptidase S33" evidence="1">
    <location>
        <begin position="44"/>
        <end position="271"/>
    </location>
</feature>
<dbReference type="Gene3D" id="3.40.50.1820">
    <property type="entry name" value="alpha/beta hydrolase"/>
    <property type="match status" value="1"/>
</dbReference>
<keyword evidence="3" id="KW-1185">Reference proteome</keyword>
<evidence type="ECO:0000259" key="1">
    <source>
        <dbReference type="Pfam" id="PF12146"/>
    </source>
</evidence>
<dbReference type="AlphaFoldDB" id="A0A8J8P4U8"/>
<dbReference type="PANTHER" id="PTHR11614">
    <property type="entry name" value="PHOSPHOLIPASE-RELATED"/>
    <property type="match status" value="1"/>
</dbReference>
<dbReference type="Proteomes" id="UP000785679">
    <property type="component" value="Unassembled WGS sequence"/>
</dbReference>
<dbReference type="EMBL" id="RRYP01000532">
    <property type="protein sequence ID" value="TNV87278.1"/>
    <property type="molecule type" value="Genomic_DNA"/>
</dbReference>
<comment type="caution">
    <text evidence="2">The sequence shown here is derived from an EMBL/GenBank/DDBJ whole genome shotgun (WGS) entry which is preliminary data.</text>
</comment>
<evidence type="ECO:0000313" key="2">
    <source>
        <dbReference type="EMBL" id="TNV87278.1"/>
    </source>
</evidence>
<dbReference type="OrthoDB" id="2498029at2759"/>
<name>A0A8J8P4U8_HALGN</name>
<organism evidence="2 3">
    <name type="scientific">Halteria grandinella</name>
    <dbReference type="NCBI Taxonomy" id="5974"/>
    <lineage>
        <taxon>Eukaryota</taxon>
        <taxon>Sar</taxon>
        <taxon>Alveolata</taxon>
        <taxon>Ciliophora</taxon>
        <taxon>Intramacronucleata</taxon>
        <taxon>Spirotrichea</taxon>
        <taxon>Stichotrichia</taxon>
        <taxon>Sporadotrichida</taxon>
        <taxon>Halteriidae</taxon>
        <taxon>Halteria</taxon>
    </lineage>
</organism>
<reference evidence="2" key="1">
    <citation type="submission" date="2019-06" db="EMBL/GenBank/DDBJ databases">
        <authorList>
            <person name="Zheng W."/>
        </authorList>
    </citation>
    <scope>NUCLEOTIDE SEQUENCE</scope>
    <source>
        <strain evidence="2">QDHG01</strain>
    </source>
</reference>
<dbReference type="SUPFAM" id="SSF53474">
    <property type="entry name" value="alpha/beta-Hydrolases"/>
    <property type="match status" value="1"/>
</dbReference>
<protein>
    <recommendedName>
        <fullName evidence="1">Serine aminopeptidase S33 domain-containing protein</fullName>
    </recommendedName>
</protein>
<dbReference type="Pfam" id="PF12146">
    <property type="entry name" value="Hydrolase_4"/>
    <property type="match status" value="1"/>
</dbReference>
<dbReference type="InterPro" id="IPR051044">
    <property type="entry name" value="MAG_DAG_Lipase"/>
</dbReference>
<proteinExistence type="predicted"/>
<dbReference type="InterPro" id="IPR022742">
    <property type="entry name" value="Hydrolase_4"/>
</dbReference>
<accession>A0A8J8P4U8</accession>
<dbReference type="InterPro" id="IPR029058">
    <property type="entry name" value="AB_hydrolase_fold"/>
</dbReference>
<sequence length="293" mass="34309">MVADRYKAVDRYPFPYIKYLDYQEGQVKDDGYNFTTYEYPTQHNPKGIIYYVPDHGECGEDKGYLFKRCNALGLRVFSMDQKGFGLSQGKRGSHDPRVYHNIWNFIHSVGFLKGFQKNLPKFIFGQGYGAFQATRLIQQNPDFFSGAILVNPLYEFKHKLGTFAITKLRAQGLLNPHGIFPIEGLRESKEVQGLCDKLSYFDWQIGILNQTMDEQFEAVQKMNTIEKTPILMILSEENDYINTETARKAFNDIKIQDKKIQTFHDTHHYMLWLDKEWQRAEQEMLAWLSPRVK</sequence>
<evidence type="ECO:0000313" key="3">
    <source>
        <dbReference type="Proteomes" id="UP000785679"/>
    </source>
</evidence>